<reference evidence="2" key="2">
    <citation type="submission" date="2022-09" db="EMBL/GenBank/DDBJ databases">
        <authorList>
            <person name="Sun Q."/>
            <person name="Ohkuma M."/>
        </authorList>
    </citation>
    <scope>NUCLEOTIDE SEQUENCE</scope>
    <source>
        <strain evidence="2">JCM 3093</strain>
    </source>
</reference>
<evidence type="ECO:0000313" key="2">
    <source>
        <dbReference type="EMBL" id="GGK97555.1"/>
    </source>
</evidence>
<accession>A0AA37BND6</accession>
<sequence length="124" mass="13832">MQLPQVRRRGHMHTPPHHRLNAPQADLQLVDGVHGLRPFGVSGDGRHGSDAIIDAGPEAISSATAETTVNHIISRRVVKKQQMRWTPRGAHLLLQIRTSVLNHDLETDFARWYPSSDQRLSLAA</sequence>
<evidence type="ECO:0000256" key="1">
    <source>
        <dbReference type="SAM" id="MobiDB-lite"/>
    </source>
</evidence>
<protein>
    <submittedName>
        <fullName evidence="2">Uncharacterized protein</fullName>
    </submittedName>
</protein>
<evidence type="ECO:0000313" key="3">
    <source>
        <dbReference type="Proteomes" id="UP000627984"/>
    </source>
</evidence>
<gene>
    <name evidence="2" type="ORF">GCM10010126_66240</name>
</gene>
<proteinExistence type="predicted"/>
<organism evidence="2 3">
    <name type="scientific">Planomonospora parontospora</name>
    <dbReference type="NCBI Taxonomy" id="58119"/>
    <lineage>
        <taxon>Bacteria</taxon>
        <taxon>Bacillati</taxon>
        <taxon>Actinomycetota</taxon>
        <taxon>Actinomycetes</taxon>
        <taxon>Streptosporangiales</taxon>
        <taxon>Streptosporangiaceae</taxon>
        <taxon>Planomonospora</taxon>
    </lineage>
</organism>
<dbReference type="AlphaFoldDB" id="A0AA37BND6"/>
<name>A0AA37BND6_9ACTN</name>
<dbReference type="Proteomes" id="UP000627984">
    <property type="component" value="Unassembled WGS sequence"/>
</dbReference>
<reference evidence="2" key="1">
    <citation type="journal article" date="2014" name="Int. J. Syst. Evol. Microbiol.">
        <title>Complete genome sequence of Corynebacterium casei LMG S-19264T (=DSM 44701T), isolated from a smear-ripened cheese.</title>
        <authorList>
            <consortium name="US DOE Joint Genome Institute (JGI-PGF)"/>
            <person name="Walter F."/>
            <person name="Albersmeier A."/>
            <person name="Kalinowski J."/>
            <person name="Ruckert C."/>
        </authorList>
    </citation>
    <scope>NUCLEOTIDE SEQUENCE</scope>
    <source>
        <strain evidence="2">JCM 3093</strain>
    </source>
</reference>
<feature type="region of interest" description="Disordered" evidence="1">
    <location>
        <begin position="1"/>
        <end position="20"/>
    </location>
</feature>
<dbReference type="EMBL" id="BMQD01000039">
    <property type="protein sequence ID" value="GGK97555.1"/>
    <property type="molecule type" value="Genomic_DNA"/>
</dbReference>
<comment type="caution">
    <text evidence="2">The sequence shown here is derived from an EMBL/GenBank/DDBJ whole genome shotgun (WGS) entry which is preliminary data.</text>
</comment>